<evidence type="ECO:0000313" key="5">
    <source>
        <dbReference type="EMBL" id="EEC94498.1"/>
    </source>
</evidence>
<evidence type="ECO:0000256" key="1">
    <source>
        <dbReference type="ARBA" id="ARBA00022729"/>
    </source>
</evidence>
<protein>
    <submittedName>
        <fullName evidence="5">TonB-dependent receptor plug domain protein</fullName>
    </submittedName>
</protein>
<gene>
    <name evidence="5" type="ORF">PRABACTJOHN_04130</name>
</gene>
<dbReference type="GO" id="GO:0044718">
    <property type="term" value="P:siderophore transmembrane transport"/>
    <property type="evidence" value="ECO:0007669"/>
    <property type="project" value="TreeGrafter"/>
</dbReference>
<feature type="signal peptide" evidence="3">
    <location>
        <begin position="1"/>
        <end position="22"/>
    </location>
</feature>
<dbReference type="Gene3D" id="2.60.40.1120">
    <property type="entry name" value="Carboxypeptidase-like, regulatory domain"/>
    <property type="match status" value="1"/>
</dbReference>
<dbReference type="STRING" id="537006.PRABACTJOHN_04130"/>
<feature type="domain" description="TonB-dependent receptor plug" evidence="4">
    <location>
        <begin position="116"/>
        <end position="221"/>
    </location>
</feature>
<dbReference type="Pfam" id="PF13715">
    <property type="entry name" value="CarbopepD_reg_2"/>
    <property type="match status" value="1"/>
</dbReference>
<dbReference type="Proteomes" id="UP000005510">
    <property type="component" value="Unassembled WGS sequence"/>
</dbReference>
<dbReference type="SUPFAM" id="SSF56935">
    <property type="entry name" value="Porins"/>
    <property type="match status" value="1"/>
</dbReference>
<comment type="similarity">
    <text evidence="2">Belongs to the TonB-dependent receptor family.</text>
</comment>
<dbReference type="AlphaFoldDB" id="B7BGE1"/>
<dbReference type="FunFam" id="2.170.130.10:FF:000008">
    <property type="entry name" value="SusC/RagA family TonB-linked outer membrane protein"/>
    <property type="match status" value="1"/>
</dbReference>
<evidence type="ECO:0000313" key="6">
    <source>
        <dbReference type="Proteomes" id="UP000005510"/>
    </source>
</evidence>
<sequence length="314" mass="33632">MKNRQSLLLWMLLFFGSVSVFAQHVVKGRITDAKTGEPLVGVNVVLKGSSESGTISDLNGNYSLSVPESSSLIFSYIGYVTQEISVKGKSVLDISLSEDMEALEEVVVIGYGTMKKSDLTGSLSSVKSEDLTAYAVPNPVQALQGRAPGVQVTSNTGSPEGNFTIRIRGANSIKGSNDPLYIIDGFPANMSSVNPDDIESLEVLKDASATAIYGSRGSNGVVLITTKSGKKGKTTVTYDGSYGIQSQIKKLEMMDATEYMMFYNEQQLNNVGKEFFTADKIALAGKGTDWQDLVYKDAPLQTHSLSIAGGNDKT</sequence>
<dbReference type="GO" id="GO:0009279">
    <property type="term" value="C:cell outer membrane"/>
    <property type="evidence" value="ECO:0007669"/>
    <property type="project" value="UniProtKB-SubCell"/>
</dbReference>
<dbReference type="HOGENOM" id="CLU_004317_3_2_10"/>
<dbReference type="InterPro" id="IPR039426">
    <property type="entry name" value="TonB-dep_rcpt-like"/>
</dbReference>
<dbReference type="GO" id="GO:0015344">
    <property type="term" value="F:siderophore uptake transmembrane transporter activity"/>
    <property type="evidence" value="ECO:0007669"/>
    <property type="project" value="TreeGrafter"/>
</dbReference>
<keyword evidence="2" id="KW-0472">Membrane</keyword>
<dbReference type="SUPFAM" id="SSF49464">
    <property type="entry name" value="Carboxypeptidase regulatory domain-like"/>
    <property type="match status" value="1"/>
</dbReference>
<dbReference type="EMBL" id="ABYH01000410">
    <property type="protein sequence ID" value="EEC94498.1"/>
    <property type="molecule type" value="Genomic_DNA"/>
</dbReference>
<dbReference type="InterPro" id="IPR023996">
    <property type="entry name" value="TonB-dep_OMP_SusC/RagA"/>
</dbReference>
<evidence type="ECO:0000259" key="4">
    <source>
        <dbReference type="Pfam" id="PF07715"/>
    </source>
</evidence>
<dbReference type="NCBIfam" id="TIGR04057">
    <property type="entry name" value="SusC_RagA_signa"/>
    <property type="match status" value="1"/>
</dbReference>
<evidence type="ECO:0000256" key="3">
    <source>
        <dbReference type="SAM" id="SignalP"/>
    </source>
</evidence>
<dbReference type="InterPro" id="IPR023997">
    <property type="entry name" value="TonB-dep_OMP_SusC/RagA_CS"/>
</dbReference>
<dbReference type="NCBIfam" id="TIGR04056">
    <property type="entry name" value="OMP_RagA_SusC"/>
    <property type="match status" value="1"/>
</dbReference>
<dbReference type="FunFam" id="2.60.40.1120:FF:000003">
    <property type="entry name" value="Outer membrane protein Omp121"/>
    <property type="match status" value="1"/>
</dbReference>
<dbReference type="Pfam" id="PF07715">
    <property type="entry name" value="Plug"/>
    <property type="match status" value="1"/>
</dbReference>
<dbReference type="PROSITE" id="PS52016">
    <property type="entry name" value="TONB_DEPENDENT_REC_3"/>
    <property type="match status" value="1"/>
</dbReference>
<comment type="subcellular location">
    <subcellularLocation>
        <location evidence="2">Cell outer membrane</location>
        <topology evidence="2">Multi-pass membrane protein</topology>
    </subcellularLocation>
</comment>
<dbReference type="InterPro" id="IPR008969">
    <property type="entry name" value="CarboxyPept-like_regulatory"/>
</dbReference>
<feature type="chain" id="PRO_5002854334" evidence="3">
    <location>
        <begin position="23"/>
        <end position="314"/>
    </location>
</feature>
<dbReference type="InterPro" id="IPR037066">
    <property type="entry name" value="Plug_dom_sf"/>
</dbReference>
<dbReference type="PANTHER" id="PTHR30069">
    <property type="entry name" value="TONB-DEPENDENT OUTER MEMBRANE RECEPTOR"/>
    <property type="match status" value="1"/>
</dbReference>
<keyword evidence="2" id="KW-0813">Transport</keyword>
<dbReference type="PANTHER" id="PTHR30069:SF29">
    <property type="entry name" value="HEMOGLOBIN AND HEMOGLOBIN-HAPTOGLOBIN-BINDING PROTEIN 1-RELATED"/>
    <property type="match status" value="1"/>
</dbReference>
<dbReference type="InterPro" id="IPR012910">
    <property type="entry name" value="Plug_dom"/>
</dbReference>
<evidence type="ECO:0000256" key="2">
    <source>
        <dbReference type="PROSITE-ProRule" id="PRU01360"/>
    </source>
</evidence>
<keyword evidence="1 3" id="KW-0732">Signal</keyword>
<keyword evidence="2" id="KW-1134">Transmembrane beta strand</keyword>
<keyword evidence="2" id="KW-0998">Cell outer membrane</keyword>
<comment type="caution">
    <text evidence="5">The sequence shown here is derived from an EMBL/GenBank/DDBJ whole genome shotgun (WGS) entry which is preliminary data.</text>
</comment>
<keyword evidence="5" id="KW-0675">Receptor</keyword>
<reference evidence="5 6" key="2">
    <citation type="submission" date="2008-10" db="EMBL/GenBank/DDBJ databases">
        <authorList>
            <person name="Fulton L."/>
            <person name="Clifton S."/>
            <person name="Fulton B."/>
            <person name="Xu J."/>
            <person name="Minx P."/>
            <person name="Pepin K.H."/>
            <person name="Johnson M."/>
            <person name="Bhonagiri V."/>
            <person name="Nash W.E."/>
            <person name="Mardis E.R."/>
            <person name="Wilson R.K."/>
        </authorList>
    </citation>
    <scope>NUCLEOTIDE SEQUENCE [LARGE SCALE GENOMIC DNA]</scope>
    <source>
        <strain evidence="5 6">DSM 18315</strain>
    </source>
</reference>
<keyword evidence="2" id="KW-0812">Transmembrane</keyword>
<name>B7BGE1_9BACT</name>
<reference evidence="5 6" key="1">
    <citation type="submission" date="2008-10" db="EMBL/GenBank/DDBJ databases">
        <title>Draft genome sequence of Parabacteroides johnsonii (DSM 18315).</title>
        <authorList>
            <person name="Sudarsanam P."/>
            <person name="Ley R."/>
            <person name="Guruge J."/>
            <person name="Turnbaugh P.J."/>
            <person name="Mahowald M."/>
            <person name="Liep D."/>
            <person name="Gordon J."/>
        </authorList>
    </citation>
    <scope>NUCLEOTIDE SEQUENCE [LARGE SCALE GENOMIC DNA]</scope>
    <source>
        <strain evidence="5 6">DSM 18315</strain>
    </source>
</reference>
<proteinExistence type="inferred from homology"/>
<dbReference type="Gene3D" id="2.170.130.10">
    <property type="entry name" value="TonB-dependent receptor, plug domain"/>
    <property type="match status" value="1"/>
</dbReference>
<organism evidence="5 6">
    <name type="scientific">Parabacteroides johnsonii DSM 18315</name>
    <dbReference type="NCBI Taxonomy" id="537006"/>
    <lineage>
        <taxon>Bacteria</taxon>
        <taxon>Pseudomonadati</taxon>
        <taxon>Bacteroidota</taxon>
        <taxon>Bacteroidia</taxon>
        <taxon>Bacteroidales</taxon>
        <taxon>Tannerellaceae</taxon>
        <taxon>Parabacteroides</taxon>
    </lineage>
</organism>
<accession>B7BGE1</accession>